<dbReference type="GO" id="GO:0000993">
    <property type="term" value="F:RNA polymerase II complex binding"/>
    <property type="evidence" value="ECO:0007669"/>
    <property type="project" value="TreeGrafter"/>
</dbReference>
<reference evidence="5 6" key="1">
    <citation type="journal article" date="2014" name="Genome Biol. Evol.">
        <title>The genome of the myxosporean Thelohanellus kitauei shows adaptations to nutrient acquisition within its fish host.</title>
        <authorList>
            <person name="Yang Y."/>
            <person name="Xiong J."/>
            <person name="Zhou Z."/>
            <person name="Huo F."/>
            <person name="Miao W."/>
            <person name="Ran C."/>
            <person name="Liu Y."/>
            <person name="Zhang J."/>
            <person name="Feng J."/>
            <person name="Wang M."/>
            <person name="Wang M."/>
            <person name="Wang L."/>
            <person name="Yao B."/>
        </authorList>
    </citation>
    <scope>NUCLEOTIDE SEQUENCE [LARGE SCALE GENOMIC DNA]</scope>
    <source>
        <strain evidence="5">Wuqing</strain>
    </source>
</reference>
<comment type="similarity">
    <text evidence="2">Belongs to the PAF1 family.</text>
</comment>
<dbReference type="AlphaFoldDB" id="A0A0C2MRF0"/>
<evidence type="ECO:0000313" key="6">
    <source>
        <dbReference type="Proteomes" id="UP000031668"/>
    </source>
</evidence>
<dbReference type="PANTHER" id="PTHR23188">
    <property type="entry name" value="RNA POLYMERASE II-ASSOCIATED FACTOR 1 HOMOLOG"/>
    <property type="match status" value="1"/>
</dbReference>
<sequence length="152" mass="17541">MGLQEATAYRQTSLEREYHYELNFEDDVLIDVDLVNTDAYKVQNKTDLMNTTDLLLMKDETNFEKVQGISKKSDVSWLRRSDLFRVGSSSHKPPSLIERTIVPDSKLSSFKKKYKTRDEQIEAINKTFADAKIPVSFAGLLFRIFRIISIAI</sequence>
<dbReference type="GO" id="GO:0006368">
    <property type="term" value="P:transcription elongation by RNA polymerase II"/>
    <property type="evidence" value="ECO:0007669"/>
    <property type="project" value="InterPro"/>
</dbReference>
<keyword evidence="6" id="KW-1185">Reference proteome</keyword>
<dbReference type="OrthoDB" id="10260285at2759"/>
<proteinExistence type="inferred from homology"/>
<dbReference type="OMA" id="EREYHYE"/>
<dbReference type="EMBL" id="JWZT01003427">
    <property type="protein sequence ID" value="KII66860.1"/>
    <property type="molecule type" value="Genomic_DNA"/>
</dbReference>
<gene>
    <name evidence="5" type="ORF">RF11_05993</name>
</gene>
<dbReference type="InterPro" id="IPR007133">
    <property type="entry name" value="RNA_pol_II-assoc_Paf1"/>
</dbReference>
<organism evidence="5 6">
    <name type="scientific">Thelohanellus kitauei</name>
    <name type="common">Myxosporean</name>
    <dbReference type="NCBI Taxonomy" id="669202"/>
    <lineage>
        <taxon>Eukaryota</taxon>
        <taxon>Metazoa</taxon>
        <taxon>Cnidaria</taxon>
        <taxon>Myxozoa</taxon>
        <taxon>Myxosporea</taxon>
        <taxon>Bivalvulida</taxon>
        <taxon>Platysporina</taxon>
        <taxon>Myxobolidae</taxon>
        <taxon>Thelohanellus</taxon>
    </lineage>
</organism>
<dbReference type="GO" id="GO:0016593">
    <property type="term" value="C:Cdc73/Paf1 complex"/>
    <property type="evidence" value="ECO:0007669"/>
    <property type="project" value="InterPro"/>
</dbReference>
<evidence type="ECO:0000256" key="2">
    <source>
        <dbReference type="ARBA" id="ARBA00007560"/>
    </source>
</evidence>
<dbReference type="Proteomes" id="UP000031668">
    <property type="component" value="Unassembled WGS sequence"/>
</dbReference>
<keyword evidence="4" id="KW-0539">Nucleus</keyword>
<dbReference type="GO" id="GO:0003682">
    <property type="term" value="F:chromatin binding"/>
    <property type="evidence" value="ECO:0007669"/>
    <property type="project" value="TreeGrafter"/>
</dbReference>
<evidence type="ECO:0000256" key="1">
    <source>
        <dbReference type="ARBA" id="ARBA00004123"/>
    </source>
</evidence>
<evidence type="ECO:0000256" key="3">
    <source>
        <dbReference type="ARBA" id="ARBA00020462"/>
    </source>
</evidence>
<evidence type="ECO:0000256" key="4">
    <source>
        <dbReference type="ARBA" id="ARBA00023242"/>
    </source>
</evidence>
<accession>A0A0C2MRF0</accession>
<comment type="subcellular location">
    <subcellularLocation>
        <location evidence="1">Nucleus</location>
    </subcellularLocation>
</comment>
<evidence type="ECO:0000313" key="5">
    <source>
        <dbReference type="EMBL" id="KII66860.1"/>
    </source>
</evidence>
<protein>
    <recommendedName>
        <fullName evidence="3">RNA polymerase II-associated factor 1 homolog</fullName>
    </recommendedName>
</protein>
<dbReference type="Pfam" id="PF03985">
    <property type="entry name" value="Paf1"/>
    <property type="match status" value="1"/>
</dbReference>
<comment type="caution">
    <text evidence="5">The sequence shown here is derived from an EMBL/GenBank/DDBJ whole genome shotgun (WGS) entry which is preliminary data.</text>
</comment>
<dbReference type="PANTHER" id="PTHR23188:SF12">
    <property type="entry name" value="RNA POLYMERASE II-ASSOCIATED FACTOR 1 HOMOLOG"/>
    <property type="match status" value="1"/>
</dbReference>
<name>A0A0C2MRF0_THEKT</name>